<dbReference type="Ensembl" id="ENSCVAT00000001339.1">
    <property type="protein sequence ID" value="ENSCVAP00000008603.1"/>
    <property type="gene ID" value="ENSCVAG00000010448.1"/>
</dbReference>
<feature type="compositionally biased region" description="Basic and acidic residues" evidence="7">
    <location>
        <begin position="95"/>
        <end position="108"/>
    </location>
</feature>
<sequence length="254" mass="29818">MHYSFQSFDEAEPYPAVVFILPGLTLSLALHSVQTCDCNIRFVLSLTYNRKSFSVFVFPHRLQDYVGKEEDFTDQQLCEQERNSSLDQEEPEALQIKEEHQEPEHPWTKEETMKLPISEHEEQQRFPCLTCGKTFLNTEHLMVHFMNVCPVEKKFTKKSDLDRHMRIHTGEKHFECLSCGRSFSQKSDLDRHIPIHTGEKPFPCMISNKNFAVKNSLTKHVRIHTCEKPFCCTICGNSFTLKHYLINYMRIKIN</sequence>
<dbReference type="Proteomes" id="UP000265020">
    <property type="component" value="Unassembled WGS sequence"/>
</dbReference>
<reference evidence="9" key="2">
    <citation type="submission" date="2025-09" db="UniProtKB">
        <authorList>
            <consortium name="Ensembl"/>
        </authorList>
    </citation>
    <scope>IDENTIFICATION</scope>
</reference>
<dbReference type="Pfam" id="PF00096">
    <property type="entry name" value="zf-C2H2"/>
    <property type="match status" value="1"/>
</dbReference>
<organism evidence="9 10">
    <name type="scientific">Cyprinodon variegatus</name>
    <name type="common">Sheepshead minnow</name>
    <dbReference type="NCBI Taxonomy" id="28743"/>
    <lineage>
        <taxon>Eukaryota</taxon>
        <taxon>Metazoa</taxon>
        <taxon>Chordata</taxon>
        <taxon>Craniata</taxon>
        <taxon>Vertebrata</taxon>
        <taxon>Euteleostomi</taxon>
        <taxon>Actinopterygii</taxon>
        <taxon>Neopterygii</taxon>
        <taxon>Teleostei</taxon>
        <taxon>Neoteleostei</taxon>
        <taxon>Acanthomorphata</taxon>
        <taxon>Ovalentaria</taxon>
        <taxon>Atherinomorphae</taxon>
        <taxon>Cyprinodontiformes</taxon>
        <taxon>Cyprinodontidae</taxon>
        <taxon>Cyprinodon</taxon>
    </lineage>
</organism>
<dbReference type="InterPro" id="IPR013087">
    <property type="entry name" value="Znf_C2H2_type"/>
</dbReference>
<feature type="region of interest" description="Disordered" evidence="7">
    <location>
        <begin position="80"/>
        <end position="108"/>
    </location>
</feature>
<dbReference type="GO" id="GO:0005667">
    <property type="term" value="C:transcription regulator complex"/>
    <property type="evidence" value="ECO:0007669"/>
    <property type="project" value="TreeGrafter"/>
</dbReference>
<evidence type="ECO:0000313" key="10">
    <source>
        <dbReference type="Proteomes" id="UP000265020"/>
    </source>
</evidence>
<feature type="domain" description="C2H2-type" evidence="8">
    <location>
        <begin position="174"/>
        <end position="201"/>
    </location>
</feature>
<dbReference type="GO" id="GO:0000978">
    <property type="term" value="F:RNA polymerase II cis-regulatory region sequence-specific DNA binding"/>
    <property type="evidence" value="ECO:0007669"/>
    <property type="project" value="TreeGrafter"/>
</dbReference>
<dbReference type="PANTHER" id="PTHR14003:SF23">
    <property type="entry name" value="ZINC FINGER PROTEIN 143"/>
    <property type="match status" value="1"/>
</dbReference>
<proteinExistence type="predicted"/>
<feature type="domain" description="C2H2-type" evidence="8">
    <location>
        <begin position="145"/>
        <end position="173"/>
    </location>
</feature>
<dbReference type="FunFam" id="3.30.160.60:FF:000100">
    <property type="entry name" value="Zinc finger 45-like"/>
    <property type="match status" value="2"/>
</dbReference>
<keyword evidence="5" id="KW-0539">Nucleus</keyword>
<evidence type="ECO:0000256" key="2">
    <source>
        <dbReference type="ARBA" id="ARBA00022737"/>
    </source>
</evidence>
<dbReference type="FunFam" id="3.30.160.60:FF:002343">
    <property type="entry name" value="Zinc finger protein 33A"/>
    <property type="match status" value="1"/>
</dbReference>
<dbReference type="OMA" id="HYLINYM"/>
<evidence type="ECO:0000256" key="4">
    <source>
        <dbReference type="ARBA" id="ARBA00022833"/>
    </source>
</evidence>
<evidence type="ECO:0000256" key="6">
    <source>
        <dbReference type="PROSITE-ProRule" id="PRU00042"/>
    </source>
</evidence>
<feature type="domain" description="C2H2-type" evidence="8">
    <location>
        <begin position="126"/>
        <end position="144"/>
    </location>
</feature>
<dbReference type="GO" id="GO:0000785">
    <property type="term" value="C:chromatin"/>
    <property type="evidence" value="ECO:0007669"/>
    <property type="project" value="TreeGrafter"/>
</dbReference>
<keyword evidence="3 6" id="KW-0863">Zinc-finger</keyword>
<dbReference type="SMART" id="SM00355">
    <property type="entry name" value="ZnF_C2H2"/>
    <property type="match status" value="4"/>
</dbReference>
<name>A0A3Q2CSN1_CYPVA</name>
<dbReference type="GO" id="GO:0008270">
    <property type="term" value="F:zinc ion binding"/>
    <property type="evidence" value="ECO:0007669"/>
    <property type="project" value="UniProtKB-KW"/>
</dbReference>
<keyword evidence="10" id="KW-1185">Reference proteome</keyword>
<evidence type="ECO:0000256" key="1">
    <source>
        <dbReference type="ARBA" id="ARBA00022723"/>
    </source>
</evidence>
<evidence type="ECO:0000313" key="9">
    <source>
        <dbReference type="Ensembl" id="ENSCVAP00000008603.1"/>
    </source>
</evidence>
<keyword evidence="1" id="KW-0479">Metal-binding</keyword>
<dbReference type="AlphaFoldDB" id="A0A3Q2CSN1"/>
<dbReference type="GeneTree" id="ENSGT01150000286958"/>
<evidence type="ECO:0000256" key="3">
    <source>
        <dbReference type="ARBA" id="ARBA00022771"/>
    </source>
</evidence>
<evidence type="ECO:0000256" key="5">
    <source>
        <dbReference type="ARBA" id="ARBA00023242"/>
    </source>
</evidence>
<evidence type="ECO:0000256" key="7">
    <source>
        <dbReference type="SAM" id="MobiDB-lite"/>
    </source>
</evidence>
<feature type="domain" description="C2H2-type" evidence="8">
    <location>
        <begin position="202"/>
        <end position="229"/>
    </location>
</feature>
<dbReference type="GO" id="GO:0031519">
    <property type="term" value="C:PcG protein complex"/>
    <property type="evidence" value="ECO:0007669"/>
    <property type="project" value="TreeGrafter"/>
</dbReference>
<dbReference type="SUPFAM" id="SSF57667">
    <property type="entry name" value="beta-beta-alpha zinc fingers"/>
    <property type="match status" value="2"/>
</dbReference>
<dbReference type="PROSITE" id="PS50157">
    <property type="entry name" value="ZINC_FINGER_C2H2_2"/>
    <property type="match status" value="4"/>
</dbReference>
<keyword evidence="2" id="KW-0677">Repeat</keyword>
<dbReference type="PANTHER" id="PTHR14003">
    <property type="entry name" value="TRANSCRIPTIONAL REPRESSOR PROTEIN YY"/>
    <property type="match status" value="1"/>
</dbReference>
<dbReference type="PROSITE" id="PS00028">
    <property type="entry name" value="ZINC_FINGER_C2H2_1"/>
    <property type="match status" value="1"/>
</dbReference>
<reference evidence="9" key="1">
    <citation type="submission" date="2025-08" db="UniProtKB">
        <authorList>
            <consortium name="Ensembl"/>
        </authorList>
    </citation>
    <scope>IDENTIFICATION</scope>
</reference>
<dbReference type="InterPro" id="IPR036236">
    <property type="entry name" value="Znf_C2H2_sf"/>
</dbReference>
<protein>
    <recommendedName>
        <fullName evidence="8">C2H2-type domain-containing protein</fullName>
    </recommendedName>
</protein>
<dbReference type="GO" id="GO:0000981">
    <property type="term" value="F:DNA-binding transcription factor activity, RNA polymerase II-specific"/>
    <property type="evidence" value="ECO:0007669"/>
    <property type="project" value="TreeGrafter"/>
</dbReference>
<evidence type="ECO:0000259" key="8">
    <source>
        <dbReference type="PROSITE" id="PS50157"/>
    </source>
</evidence>
<accession>A0A3Q2CSN1</accession>
<dbReference type="Gene3D" id="3.30.160.60">
    <property type="entry name" value="Classic Zinc Finger"/>
    <property type="match status" value="4"/>
</dbReference>
<keyword evidence="4" id="KW-0862">Zinc</keyword>